<dbReference type="GO" id="GO:0003723">
    <property type="term" value="F:RNA binding"/>
    <property type="evidence" value="ECO:0007669"/>
    <property type="project" value="UniProtKB-UniRule"/>
</dbReference>
<dbReference type="KEGG" id="aqg:HRU87_03570"/>
<dbReference type="InterPro" id="IPR035926">
    <property type="entry name" value="NusB-like_sf"/>
</dbReference>
<keyword evidence="5 6" id="KW-0804">Transcription</keyword>
<keyword evidence="9" id="KW-1185">Reference proteome</keyword>
<evidence type="ECO:0000256" key="1">
    <source>
        <dbReference type="ARBA" id="ARBA00005952"/>
    </source>
</evidence>
<evidence type="ECO:0000256" key="5">
    <source>
        <dbReference type="ARBA" id="ARBA00023163"/>
    </source>
</evidence>
<accession>A0A7D4TKE2</accession>
<dbReference type="GO" id="GO:0031564">
    <property type="term" value="P:transcription antitermination"/>
    <property type="evidence" value="ECO:0007669"/>
    <property type="project" value="UniProtKB-KW"/>
</dbReference>
<dbReference type="NCBIfam" id="TIGR01951">
    <property type="entry name" value="nusB"/>
    <property type="match status" value="1"/>
</dbReference>
<dbReference type="Gene3D" id="1.10.940.10">
    <property type="entry name" value="NusB-like"/>
    <property type="match status" value="1"/>
</dbReference>
<dbReference type="PANTHER" id="PTHR11078">
    <property type="entry name" value="N UTILIZATION SUBSTANCE PROTEIN B-RELATED"/>
    <property type="match status" value="1"/>
</dbReference>
<dbReference type="Proteomes" id="UP000501003">
    <property type="component" value="Chromosome"/>
</dbReference>
<evidence type="ECO:0000256" key="4">
    <source>
        <dbReference type="ARBA" id="ARBA00023015"/>
    </source>
</evidence>
<gene>
    <name evidence="6 8" type="primary">nusB</name>
    <name evidence="8" type="ORF">HRU87_03570</name>
</gene>
<dbReference type="RefSeq" id="WP_173493569.1">
    <property type="nucleotide sequence ID" value="NZ_CP054056.1"/>
</dbReference>
<evidence type="ECO:0000256" key="2">
    <source>
        <dbReference type="ARBA" id="ARBA00022814"/>
    </source>
</evidence>
<keyword evidence="3 6" id="KW-0694">RNA-binding</keyword>
<dbReference type="InterPro" id="IPR011605">
    <property type="entry name" value="NusB_fam"/>
</dbReference>
<dbReference type="EMBL" id="CP054056">
    <property type="protein sequence ID" value="QKJ25272.1"/>
    <property type="molecule type" value="Genomic_DNA"/>
</dbReference>
<reference evidence="8 9" key="1">
    <citation type="submission" date="2020-05" db="EMBL/GenBank/DDBJ databases">
        <title>Aquirufa sp. strain 15G-AUS-rot a new Aquirufa species.</title>
        <authorList>
            <person name="Pitt A."/>
            <person name="Hahn M.W."/>
        </authorList>
    </citation>
    <scope>NUCLEOTIDE SEQUENCE [LARGE SCALE GENOMIC DNA]</scope>
    <source>
        <strain evidence="8 9">15G-AUS-rot</strain>
    </source>
</reference>
<comment type="function">
    <text evidence="6">Involved in transcription antitermination. Required for transcription of ribosomal RNA (rRNA) genes. Binds specifically to the boxA antiterminator sequence of the ribosomal RNA (rrn) operons.</text>
</comment>
<keyword evidence="2 6" id="KW-0889">Transcription antitermination</keyword>
<evidence type="ECO:0000313" key="9">
    <source>
        <dbReference type="Proteomes" id="UP000501003"/>
    </source>
</evidence>
<dbReference type="InterPro" id="IPR006027">
    <property type="entry name" value="NusB_RsmB_TIM44"/>
</dbReference>
<dbReference type="GO" id="GO:0005829">
    <property type="term" value="C:cytosol"/>
    <property type="evidence" value="ECO:0007669"/>
    <property type="project" value="TreeGrafter"/>
</dbReference>
<evidence type="ECO:0000256" key="3">
    <source>
        <dbReference type="ARBA" id="ARBA00022884"/>
    </source>
</evidence>
<protein>
    <recommendedName>
        <fullName evidence="6">Transcription antitermination protein NusB</fullName>
    </recommendedName>
    <alternativeName>
        <fullName evidence="6">Antitermination factor NusB</fullName>
    </alternativeName>
</protein>
<dbReference type="Pfam" id="PF01029">
    <property type="entry name" value="NusB"/>
    <property type="match status" value="1"/>
</dbReference>
<dbReference type="AlphaFoldDB" id="A0A7D4TKE2"/>
<evidence type="ECO:0000259" key="7">
    <source>
        <dbReference type="Pfam" id="PF01029"/>
    </source>
</evidence>
<name>A0A7D4TKE2_9MICO</name>
<dbReference type="PANTHER" id="PTHR11078:SF3">
    <property type="entry name" value="ANTITERMINATION NUSB DOMAIN-CONTAINING PROTEIN"/>
    <property type="match status" value="1"/>
</dbReference>
<keyword evidence="4 6" id="KW-0805">Transcription regulation</keyword>
<comment type="similarity">
    <text evidence="1 6">Belongs to the NusB family.</text>
</comment>
<feature type="domain" description="NusB/RsmB/TIM44" evidence="7">
    <location>
        <begin position="6"/>
        <end position="134"/>
    </location>
</feature>
<dbReference type="HAMAP" id="MF_00073">
    <property type="entry name" value="NusB"/>
    <property type="match status" value="1"/>
</dbReference>
<sequence length="139" mass="15581">MSARTKARKRALDALYAADVRQESAMDLLKQTEQQSQDRQNQDVIFDYAEMLVTGYLENANQIDTELQMLADNWSIERMPAVDRALLRLGAWEILHNSEVPNEVAIAEAVALAGEYSTDESPKFINGVLARLAKGRQAL</sequence>
<evidence type="ECO:0000313" key="8">
    <source>
        <dbReference type="EMBL" id="QKJ25272.1"/>
    </source>
</evidence>
<organism evidence="8 9">
    <name type="scientific">Aquiluna borgnonia</name>
    <dbReference type="NCBI Taxonomy" id="2499157"/>
    <lineage>
        <taxon>Bacteria</taxon>
        <taxon>Bacillati</taxon>
        <taxon>Actinomycetota</taxon>
        <taxon>Actinomycetes</taxon>
        <taxon>Micrococcales</taxon>
        <taxon>Microbacteriaceae</taxon>
        <taxon>Luna cluster</taxon>
        <taxon>Luna-1 subcluster</taxon>
        <taxon>Aquiluna</taxon>
    </lineage>
</organism>
<proteinExistence type="inferred from homology"/>
<evidence type="ECO:0000256" key="6">
    <source>
        <dbReference type="HAMAP-Rule" id="MF_00073"/>
    </source>
</evidence>
<dbReference type="SUPFAM" id="SSF48013">
    <property type="entry name" value="NusB-like"/>
    <property type="match status" value="1"/>
</dbReference>
<dbReference type="GO" id="GO:0006353">
    <property type="term" value="P:DNA-templated transcription termination"/>
    <property type="evidence" value="ECO:0007669"/>
    <property type="project" value="UniProtKB-UniRule"/>
</dbReference>